<dbReference type="EMBL" id="PCDP01000076">
    <property type="protein sequence ID" value="PZM08050.1"/>
    <property type="molecule type" value="Genomic_DNA"/>
</dbReference>
<dbReference type="PANTHER" id="PTHR43214:SF43">
    <property type="entry name" value="TWO-COMPONENT RESPONSE REGULATOR"/>
    <property type="match status" value="1"/>
</dbReference>
<keyword evidence="2 6" id="KW-0238">DNA-binding</keyword>
<dbReference type="SMART" id="SM00421">
    <property type="entry name" value="HTH_LUXR"/>
    <property type="match status" value="1"/>
</dbReference>
<gene>
    <name evidence="6" type="ORF">CPY51_30350</name>
</gene>
<reference evidence="6 7" key="1">
    <citation type="journal article" date="2018" name="Sci. Rep.">
        <title>Rhizobium tumorigenes sp. nov., a novel plant tumorigenic bacterium isolated from cane gall tumors on thornless blackberry.</title>
        <authorList>
            <person name="Kuzmanovi N."/>
            <person name="Smalla K."/>
            <person name="Gronow S."/>
            <person name="PuBawska J."/>
        </authorList>
    </citation>
    <scope>NUCLEOTIDE SEQUENCE [LARGE SCALE GENOMIC DNA]</scope>
    <source>
        <strain evidence="6 7">CCBAU 85046</strain>
    </source>
</reference>
<dbReference type="PRINTS" id="PR00038">
    <property type="entry name" value="HTHLUXR"/>
</dbReference>
<evidence type="ECO:0000313" key="6">
    <source>
        <dbReference type="EMBL" id="PZM08050.1"/>
    </source>
</evidence>
<dbReference type="GO" id="GO:0003677">
    <property type="term" value="F:DNA binding"/>
    <property type="evidence" value="ECO:0007669"/>
    <property type="project" value="UniProtKB-KW"/>
</dbReference>
<organism evidence="6 7">
    <name type="scientific">Rhizobium tubonense</name>
    <dbReference type="NCBI Taxonomy" id="484088"/>
    <lineage>
        <taxon>Bacteria</taxon>
        <taxon>Pseudomonadati</taxon>
        <taxon>Pseudomonadota</taxon>
        <taxon>Alphaproteobacteria</taxon>
        <taxon>Hyphomicrobiales</taxon>
        <taxon>Rhizobiaceae</taxon>
        <taxon>Rhizobium/Agrobacterium group</taxon>
        <taxon>Rhizobium</taxon>
    </lineage>
</organism>
<dbReference type="InterPro" id="IPR058245">
    <property type="entry name" value="NreC/VraR/RcsB-like_REC"/>
</dbReference>
<keyword evidence="7" id="KW-1185">Reference proteome</keyword>
<evidence type="ECO:0000259" key="5">
    <source>
        <dbReference type="PROSITE" id="PS50110"/>
    </source>
</evidence>
<dbReference type="SUPFAM" id="SSF46894">
    <property type="entry name" value="C-terminal effector domain of the bipartite response regulators"/>
    <property type="match status" value="1"/>
</dbReference>
<accession>A0A2W4E8K8</accession>
<evidence type="ECO:0000313" key="7">
    <source>
        <dbReference type="Proteomes" id="UP000248925"/>
    </source>
</evidence>
<dbReference type="AlphaFoldDB" id="A0A2W4E8K8"/>
<dbReference type="Pfam" id="PF00196">
    <property type="entry name" value="GerE"/>
    <property type="match status" value="1"/>
</dbReference>
<dbReference type="GO" id="GO:0000160">
    <property type="term" value="P:phosphorelay signal transduction system"/>
    <property type="evidence" value="ECO:0007669"/>
    <property type="project" value="InterPro"/>
</dbReference>
<dbReference type="Pfam" id="PF00072">
    <property type="entry name" value="Response_reg"/>
    <property type="match status" value="1"/>
</dbReference>
<dbReference type="PROSITE" id="PS50110">
    <property type="entry name" value="RESPONSE_REGULATORY"/>
    <property type="match status" value="1"/>
</dbReference>
<name>A0A2W4E8K8_9HYPH</name>
<protein>
    <submittedName>
        <fullName evidence="6">DNA-binding response regulator</fullName>
    </submittedName>
</protein>
<dbReference type="SMART" id="SM00448">
    <property type="entry name" value="REC"/>
    <property type="match status" value="1"/>
</dbReference>
<evidence type="ECO:0000256" key="3">
    <source>
        <dbReference type="PROSITE-ProRule" id="PRU00169"/>
    </source>
</evidence>
<dbReference type="OrthoDB" id="9782896at2"/>
<dbReference type="PANTHER" id="PTHR43214">
    <property type="entry name" value="TWO-COMPONENT RESPONSE REGULATOR"/>
    <property type="match status" value="1"/>
</dbReference>
<dbReference type="InterPro" id="IPR039420">
    <property type="entry name" value="WalR-like"/>
</dbReference>
<comment type="caution">
    <text evidence="6">The sequence shown here is derived from an EMBL/GenBank/DDBJ whole genome shotgun (WGS) entry which is preliminary data.</text>
</comment>
<dbReference type="CDD" id="cd06170">
    <property type="entry name" value="LuxR_C_like"/>
    <property type="match status" value="1"/>
</dbReference>
<feature type="domain" description="Response regulatory" evidence="5">
    <location>
        <begin position="8"/>
        <end position="124"/>
    </location>
</feature>
<dbReference type="Proteomes" id="UP000248925">
    <property type="component" value="Unassembled WGS sequence"/>
</dbReference>
<dbReference type="InterPro" id="IPR000792">
    <property type="entry name" value="Tscrpt_reg_LuxR_C"/>
</dbReference>
<sequence length="209" mass="22249">MTKGPAIRVVMADDHPLIREGIGALLSGHRDIDVVGEASDGLQAVALYSSLMPDILLLDLQMPGLGGLEAIGVIKSRFPSARIIVLTTYEGDQLASKAISAGAQAYLLKSSVRTELPDTIRAVHRGQKHIHAKVAQNLAQHASDDVLTPREVDVLSLIARGNSNRAVGNSLSITEETVKGYVKNILSKLGAKDRTHAVALALKRGIIEL</sequence>
<proteinExistence type="predicted"/>
<dbReference type="CDD" id="cd17535">
    <property type="entry name" value="REC_NarL-like"/>
    <property type="match status" value="1"/>
</dbReference>
<dbReference type="InterPro" id="IPR011006">
    <property type="entry name" value="CheY-like_superfamily"/>
</dbReference>
<dbReference type="PROSITE" id="PS00622">
    <property type="entry name" value="HTH_LUXR_1"/>
    <property type="match status" value="1"/>
</dbReference>
<evidence type="ECO:0000256" key="1">
    <source>
        <dbReference type="ARBA" id="ARBA00022553"/>
    </source>
</evidence>
<dbReference type="SUPFAM" id="SSF52172">
    <property type="entry name" value="CheY-like"/>
    <property type="match status" value="1"/>
</dbReference>
<dbReference type="GO" id="GO:0006355">
    <property type="term" value="P:regulation of DNA-templated transcription"/>
    <property type="evidence" value="ECO:0007669"/>
    <property type="project" value="InterPro"/>
</dbReference>
<evidence type="ECO:0000259" key="4">
    <source>
        <dbReference type="PROSITE" id="PS50043"/>
    </source>
</evidence>
<keyword evidence="1 3" id="KW-0597">Phosphoprotein</keyword>
<dbReference type="InterPro" id="IPR001789">
    <property type="entry name" value="Sig_transdc_resp-reg_receiver"/>
</dbReference>
<dbReference type="RefSeq" id="WP_111164090.1">
    <property type="nucleotide sequence ID" value="NZ_PCDP01000076.1"/>
</dbReference>
<dbReference type="Gene3D" id="3.40.50.2300">
    <property type="match status" value="1"/>
</dbReference>
<feature type="modified residue" description="4-aspartylphosphate" evidence="3">
    <location>
        <position position="59"/>
    </location>
</feature>
<feature type="domain" description="HTH luxR-type" evidence="4">
    <location>
        <begin position="140"/>
        <end position="205"/>
    </location>
</feature>
<dbReference type="InterPro" id="IPR016032">
    <property type="entry name" value="Sig_transdc_resp-reg_C-effctor"/>
</dbReference>
<evidence type="ECO:0000256" key="2">
    <source>
        <dbReference type="ARBA" id="ARBA00023125"/>
    </source>
</evidence>
<dbReference type="PROSITE" id="PS50043">
    <property type="entry name" value="HTH_LUXR_2"/>
    <property type="match status" value="1"/>
</dbReference>